<comment type="caution">
    <text evidence="1">The sequence shown here is derived from an EMBL/GenBank/DDBJ whole genome shotgun (WGS) entry which is preliminary data.</text>
</comment>
<name>A0A5D3EH60_9BACE</name>
<evidence type="ECO:0000313" key="2">
    <source>
        <dbReference type="Proteomes" id="UP000324383"/>
    </source>
</evidence>
<organism evidence="1 2">
    <name type="scientific">Bacteroides pyogenes</name>
    <dbReference type="NCBI Taxonomy" id="310300"/>
    <lineage>
        <taxon>Bacteria</taxon>
        <taxon>Pseudomonadati</taxon>
        <taxon>Bacteroidota</taxon>
        <taxon>Bacteroidia</taxon>
        <taxon>Bacteroidales</taxon>
        <taxon>Bacteroidaceae</taxon>
        <taxon>Bacteroides</taxon>
    </lineage>
</organism>
<protein>
    <submittedName>
        <fullName evidence="1">Uncharacterized protein</fullName>
    </submittedName>
</protein>
<dbReference type="AlphaFoldDB" id="A0A5D3EH60"/>
<sequence>MYKFDGVDIKTFGATPGKVPGECLAISGIFDMPKRIGETEHNWGSSIEPFVDKEDIEIDGRTITLVAIVAASHIVDFKKKAIACRVLGTAFGDFNVIQRDAIVVEKHADISIVTVKFWHPEYHTVPLSISPSGGSGMLIDNYNLISDFGIYMKYKSGVNDTAKRIDINTTARYSNSEYRELSDMIFTGHLKAASMQDAYSKMMQFHSLCLSPGIRTFSDAGNKKHKVYFKDEIRCKAVMDGLLSFDLKMRRLND</sequence>
<keyword evidence="2" id="KW-1185">Reference proteome</keyword>
<dbReference type="RefSeq" id="WP_148730084.1">
    <property type="nucleotide sequence ID" value="NZ_VKLW01000001.1"/>
</dbReference>
<reference evidence="1 2" key="1">
    <citation type="submission" date="2019-07" db="EMBL/GenBank/DDBJ databases">
        <title>Draft Genome Sequences of Bacteroides pyogenes Strains Isolated from the Uterus Holstein Dairy Cows with Metritis.</title>
        <authorList>
            <person name="Cunha F."/>
            <person name="Galvao K.N."/>
            <person name="Jeon S.J."/>
            <person name="Jeong K.C."/>
        </authorList>
    </citation>
    <scope>NUCLEOTIDE SEQUENCE [LARGE SCALE GENOMIC DNA]</scope>
    <source>
        <strain evidence="1 2">KG-31</strain>
    </source>
</reference>
<dbReference type="Proteomes" id="UP000324383">
    <property type="component" value="Unassembled WGS sequence"/>
</dbReference>
<proteinExistence type="predicted"/>
<accession>A0A5D3EH60</accession>
<dbReference type="EMBL" id="VKLW01000001">
    <property type="protein sequence ID" value="TYK35597.1"/>
    <property type="molecule type" value="Genomic_DNA"/>
</dbReference>
<gene>
    <name evidence="1" type="ORF">FNJ60_00340</name>
</gene>
<evidence type="ECO:0000313" key="1">
    <source>
        <dbReference type="EMBL" id="TYK35597.1"/>
    </source>
</evidence>